<keyword evidence="1" id="KW-0812">Transmembrane</keyword>
<dbReference type="PANTHER" id="PTHR31414">
    <property type="entry name" value="TRANSMEMBRANE PROTEIN DDB_G0292058"/>
    <property type="match status" value="1"/>
</dbReference>
<dbReference type="Proteomes" id="UP001341840">
    <property type="component" value="Unassembled WGS sequence"/>
</dbReference>
<feature type="non-terminal residue" evidence="2">
    <location>
        <position position="1"/>
    </location>
</feature>
<comment type="caution">
    <text evidence="2">The sequence shown here is derived from an EMBL/GenBank/DDBJ whole genome shotgun (WGS) entry which is preliminary data.</text>
</comment>
<name>A0ABU6XZK3_9FABA</name>
<feature type="non-terminal residue" evidence="2">
    <location>
        <position position="114"/>
    </location>
</feature>
<keyword evidence="3" id="KW-1185">Reference proteome</keyword>
<reference evidence="2 3" key="1">
    <citation type="journal article" date="2023" name="Plants (Basel)">
        <title>Bridging the Gap: Combining Genomics and Transcriptomics Approaches to Understand Stylosanthes scabra, an Orphan Legume from the Brazilian Caatinga.</title>
        <authorList>
            <person name="Ferreira-Neto J.R.C."/>
            <person name="da Silva M.D."/>
            <person name="Binneck E."/>
            <person name="de Melo N.F."/>
            <person name="da Silva R.H."/>
            <person name="de Melo A.L.T.M."/>
            <person name="Pandolfi V."/>
            <person name="Bustamante F.O."/>
            <person name="Brasileiro-Vidal A.C."/>
            <person name="Benko-Iseppon A.M."/>
        </authorList>
    </citation>
    <scope>NUCLEOTIDE SEQUENCE [LARGE SCALE GENOMIC DNA]</scope>
    <source>
        <tissue evidence="2">Leaves</tissue>
    </source>
</reference>
<evidence type="ECO:0000313" key="2">
    <source>
        <dbReference type="EMBL" id="MED6202956.1"/>
    </source>
</evidence>
<dbReference type="PANTHER" id="PTHR31414:SF16">
    <property type="entry name" value="TRANSMEMBRANE PROTEIN"/>
    <property type="match status" value="1"/>
</dbReference>
<protein>
    <submittedName>
        <fullName evidence="2">Uncharacterized protein</fullName>
    </submittedName>
</protein>
<feature type="transmembrane region" description="Helical" evidence="1">
    <location>
        <begin position="95"/>
        <end position="113"/>
    </location>
</feature>
<keyword evidence="1" id="KW-0472">Membrane</keyword>
<proteinExistence type="predicted"/>
<evidence type="ECO:0000313" key="3">
    <source>
        <dbReference type="Proteomes" id="UP001341840"/>
    </source>
</evidence>
<organism evidence="2 3">
    <name type="scientific">Stylosanthes scabra</name>
    <dbReference type="NCBI Taxonomy" id="79078"/>
    <lineage>
        <taxon>Eukaryota</taxon>
        <taxon>Viridiplantae</taxon>
        <taxon>Streptophyta</taxon>
        <taxon>Embryophyta</taxon>
        <taxon>Tracheophyta</taxon>
        <taxon>Spermatophyta</taxon>
        <taxon>Magnoliopsida</taxon>
        <taxon>eudicotyledons</taxon>
        <taxon>Gunneridae</taxon>
        <taxon>Pentapetalae</taxon>
        <taxon>rosids</taxon>
        <taxon>fabids</taxon>
        <taxon>Fabales</taxon>
        <taxon>Fabaceae</taxon>
        <taxon>Papilionoideae</taxon>
        <taxon>50 kb inversion clade</taxon>
        <taxon>dalbergioids sensu lato</taxon>
        <taxon>Dalbergieae</taxon>
        <taxon>Pterocarpus clade</taxon>
        <taxon>Stylosanthes</taxon>
    </lineage>
</organism>
<gene>
    <name evidence="2" type="ORF">PIB30_110775</name>
</gene>
<evidence type="ECO:0000256" key="1">
    <source>
        <dbReference type="SAM" id="Phobius"/>
    </source>
</evidence>
<keyword evidence="1" id="KW-1133">Transmembrane helix</keyword>
<dbReference type="InterPro" id="IPR040283">
    <property type="entry name" value="DDB_G0292058-like"/>
</dbReference>
<sequence>VGCILLTVGQDKFHDEALETLRYVVNQSDYTVKTLRNVTEYLNLAKSIKVAQIFLPSDIMADIDNLNVDLNAAANTLSEKTDENSVKIRTVFNDVRLALILMAAVMLLLALIGL</sequence>
<accession>A0ABU6XZK3</accession>
<dbReference type="EMBL" id="JASCZI010217956">
    <property type="protein sequence ID" value="MED6202956.1"/>
    <property type="molecule type" value="Genomic_DNA"/>
</dbReference>